<dbReference type="EMBL" id="JAGKSQ010000003">
    <property type="protein sequence ID" value="MBP3951529.1"/>
    <property type="molecule type" value="Genomic_DNA"/>
</dbReference>
<dbReference type="Proteomes" id="UP000678228">
    <property type="component" value="Unassembled WGS sequence"/>
</dbReference>
<dbReference type="AlphaFoldDB" id="A0A940WRU3"/>
<gene>
    <name evidence="1" type="ORF">J7W16_10310</name>
</gene>
<evidence type="ECO:0000313" key="1">
    <source>
        <dbReference type="EMBL" id="MBP3951529.1"/>
    </source>
</evidence>
<reference evidence="1" key="1">
    <citation type="submission" date="2021-03" db="EMBL/GenBank/DDBJ databases">
        <title>Bacillus suaedae sp. nov., isolated from Suaeda aralocaspica.</title>
        <authorList>
            <person name="Lei R.F.R."/>
        </authorList>
    </citation>
    <scope>NUCLEOTIDE SEQUENCE</scope>
    <source>
        <strain evidence="1">YZJH907-2</strain>
    </source>
</reference>
<keyword evidence="2" id="KW-1185">Reference proteome</keyword>
<sequence>MYIAEFYGEPLDGELNIHSINQKEACSKTSIVRVLTFSSSSIIFVSDLKFPLLESVIYRICVKIHKTDLELFGNITSILKSDQGKASLYELTYILNKRPMLQGELVTHHKRYLQKYHESQAFNKIE</sequence>
<evidence type="ECO:0000313" key="2">
    <source>
        <dbReference type="Proteomes" id="UP000678228"/>
    </source>
</evidence>
<dbReference type="RefSeq" id="WP_210597205.1">
    <property type="nucleotide sequence ID" value="NZ_JAGKSQ010000003.1"/>
</dbReference>
<organism evidence="1 2">
    <name type="scientific">Halalkalibacter suaedae</name>
    <dbReference type="NCBI Taxonomy" id="2822140"/>
    <lineage>
        <taxon>Bacteria</taxon>
        <taxon>Bacillati</taxon>
        <taxon>Bacillota</taxon>
        <taxon>Bacilli</taxon>
        <taxon>Bacillales</taxon>
        <taxon>Bacillaceae</taxon>
        <taxon>Halalkalibacter</taxon>
    </lineage>
</organism>
<accession>A0A940WRU3</accession>
<protein>
    <submittedName>
        <fullName evidence="1">Uncharacterized protein</fullName>
    </submittedName>
</protein>
<comment type="caution">
    <text evidence="1">The sequence shown here is derived from an EMBL/GenBank/DDBJ whole genome shotgun (WGS) entry which is preliminary data.</text>
</comment>
<proteinExistence type="predicted"/>
<name>A0A940WRU3_9BACI</name>